<dbReference type="InterPro" id="IPR051924">
    <property type="entry name" value="GST_Kappa/NadH"/>
</dbReference>
<dbReference type="PANTHER" id="PTHR42943:SF2">
    <property type="entry name" value="GLUTATHIONE S-TRANSFERASE KAPPA 1"/>
    <property type="match status" value="1"/>
</dbReference>
<dbReference type="RefSeq" id="WP_092011410.1">
    <property type="nucleotide sequence ID" value="NZ_FOYW01000001.1"/>
</dbReference>
<accession>A0A1I6I8E0</accession>
<comment type="similarity">
    <text evidence="1">Belongs to the GST superfamily. NadH family.</text>
</comment>
<comment type="catalytic activity">
    <reaction evidence="1">
        <text>2-hydroxychromene-2-carboxylate = (3E)-4-(2-hydroxyphenyl)-2-oxobut-3-enoate</text>
        <dbReference type="Rhea" id="RHEA:27401"/>
        <dbReference type="ChEBI" id="CHEBI:59350"/>
        <dbReference type="ChEBI" id="CHEBI:59353"/>
        <dbReference type="EC" id="5.99.1.4"/>
    </reaction>
</comment>
<dbReference type="InterPro" id="IPR001853">
    <property type="entry name" value="DSBA-like_thioredoxin_dom"/>
</dbReference>
<evidence type="ECO:0000259" key="3">
    <source>
        <dbReference type="Pfam" id="PF01323"/>
    </source>
</evidence>
<dbReference type="PANTHER" id="PTHR42943">
    <property type="entry name" value="GLUTATHIONE S-TRANSFERASE KAPPA"/>
    <property type="match status" value="1"/>
</dbReference>
<protein>
    <recommendedName>
        <fullName evidence="1">2-hydroxychromene-2-carboxylate isomerase</fullName>
        <ecNumber evidence="1">5.99.1.4</ecNumber>
    </recommendedName>
</protein>
<dbReference type="EC" id="5.99.1.4" evidence="1"/>
<dbReference type="OrthoDB" id="5244108at2"/>
<dbReference type="Pfam" id="PF01323">
    <property type="entry name" value="DSBA"/>
    <property type="match status" value="1"/>
</dbReference>
<dbReference type="PIRSF" id="PIRSF006386">
    <property type="entry name" value="HCCAis_GSTk"/>
    <property type="match status" value="1"/>
</dbReference>
<proteinExistence type="inferred from homology"/>
<evidence type="ECO:0000313" key="4">
    <source>
        <dbReference type="EMBL" id="SFR62650.1"/>
    </source>
</evidence>
<feature type="active site" description="Nucleophile" evidence="2">
    <location>
        <position position="12"/>
    </location>
</feature>
<evidence type="ECO:0000256" key="2">
    <source>
        <dbReference type="PIRSR" id="PIRSR006386-1"/>
    </source>
</evidence>
<dbReference type="SUPFAM" id="SSF52833">
    <property type="entry name" value="Thioredoxin-like"/>
    <property type="match status" value="1"/>
</dbReference>
<dbReference type="AlphaFoldDB" id="A0A1I6I8E0"/>
<feature type="domain" description="DSBA-like thioredoxin" evidence="3">
    <location>
        <begin position="3"/>
        <end position="205"/>
    </location>
</feature>
<dbReference type="STRING" id="650891.SAMN05216203_1926"/>
<sequence length="213" mass="24403">MREVDVFWSFRSPYSYLATPGILEIRENYDVRVNIRVVLPIAIRSPDILFTPESLNKVKYIQLDWERRAEFLGMPHAWPSPDPVVMDIKNFSVPQKQPYIYWLSCLGVEAQRRGRGPEFVAEVSRLIFGGTRNWHQDDHLASAASRAGLNLGEMDASISDDASHMREIEDNQQMLADAGHWGVPTLVVDGEPFFGQDRIETLKWKLSQMGLEK</sequence>
<name>A0A1I6I8E0_9GAMM</name>
<reference evidence="4 5" key="1">
    <citation type="submission" date="2016-10" db="EMBL/GenBank/DDBJ databases">
        <authorList>
            <person name="de Groot N.N."/>
        </authorList>
    </citation>
    <scope>NUCLEOTIDE SEQUENCE [LARGE SCALE GENOMIC DNA]</scope>
    <source>
        <strain evidence="4 5">CGMCC 1.9167</strain>
    </source>
</reference>
<evidence type="ECO:0000256" key="1">
    <source>
        <dbReference type="PIRNR" id="PIRNR006386"/>
    </source>
</evidence>
<dbReference type="GO" id="GO:0016491">
    <property type="term" value="F:oxidoreductase activity"/>
    <property type="evidence" value="ECO:0007669"/>
    <property type="project" value="InterPro"/>
</dbReference>
<organism evidence="4 5">
    <name type="scientific">Marinobacter daqiaonensis</name>
    <dbReference type="NCBI Taxonomy" id="650891"/>
    <lineage>
        <taxon>Bacteria</taxon>
        <taxon>Pseudomonadati</taxon>
        <taxon>Pseudomonadota</taxon>
        <taxon>Gammaproteobacteria</taxon>
        <taxon>Pseudomonadales</taxon>
        <taxon>Marinobacteraceae</taxon>
        <taxon>Marinobacter</taxon>
    </lineage>
</organism>
<keyword evidence="1 4" id="KW-0413">Isomerase</keyword>
<dbReference type="GO" id="GO:0018845">
    <property type="term" value="F:2-hydroxychromene-2-carboxylate isomerase activity"/>
    <property type="evidence" value="ECO:0007669"/>
    <property type="project" value="UniProtKB-UniRule"/>
</dbReference>
<gene>
    <name evidence="4" type="ORF">SAMN05216203_1926</name>
</gene>
<dbReference type="Proteomes" id="UP000198644">
    <property type="component" value="Unassembled WGS sequence"/>
</dbReference>
<dbReference type="InterPro" id="IPR036249">
    <property type="entry name" value="Thioredoxin-like_sf"/>
</dbReference>
<dbReference type="EMBL" id="FOYW01000001">
    <property type="protein sequence ID" value="SFR62650.1"/>
    <property type="molecule type" value="Genomic_DNA"/>
</dbReference>
<dbReference type="Gene3D" id="3.40.30.10">
    <property type="entry name" value="Glutaredoxin"/>
    <property type="match status" value="1"/>
</dbReference>
<evidence type="ECO:0000313" key="5">
    <source>
        <dbReference type="Proteomes" id="UP000198644"/>
    </source>
</evidence>
<dbReference type="InterPro" id="IPR014440">
    <property type="entry name" value="HCCAis_GSTk"/>
</dbReference>
<keyword evidence="5" id="KW-1185">Reference proteome</keyword>